<dbReference type="InParanoid" id="A0A482XEQ8"/>
<sequence length="132" mass="15161">MTDRDRNGRDKRRRPGSRKNALRYFSHCSPAVQSRVMSWNILYPATSPATTHLLFPKFQPTTDDDEHAQGARKDDSLFRGRVHIVLNWSTGTDGDRWRLNEGSFRPVPSRPVRRTLLNKYATSALLSAPPRE</sequence>
<organism evidence="1 2">
    <name type="scientific">Laodelphax striatellus</name>
    <name type="common">Small brown planthopper</name>
    <name type="synonym">Delphax striatella</name>
    <dbReference type="NCBI Taxonomy" id="195883"/>
    <lineage>
        <taxon>Eukaryota</taxon>
        <taxon>Metazoa</taxon>
        <taxon>Ecdysozoa</taxon>
        <taxon>Arthropoda</taxon>
        <taxon>Hexapoda</taxon>
        <taxon>Insecta</taxon>
        <taxon>Pterygota</taxon>
        <taxon>Neoptera</taxon>
        <taxon>Paraneoptera</taxon>
        <taxon>Hemiptera</taxon>
        <taxon>Auchenorrhyncha</taxon>
        <taxon>Fulgoroidea</taxon>
        <taxon>Delphacidae</taxon>
        <taxon>Criomorphinae</taxon>
        <taxon>Laodelphax</taxon>
    </lineage>
</organism>
<dbReference type="AlphaFoldDB" id="A0A482XEQ8"/>
<name>A0A482XEQ8_LAOST</name>
<dbReference type="Proteomes" id="UP000291343">
    <property type="component" value="Unassembled WGS sequence"/>
</dbReference>
<evidence type="ECO:0000313" key="2">
    <source>
        <dbReference type="Proteomes" id="UP000291343"/>
    </source>
</evidence>
<dbReference type="EMBL" id="QKKF02011224">
    <property type="protein sequence ID" value="RZF44182.1"/>
    <property type="molecule type" value="Genomic_DNA"/>
</dbReference>
<protein>
    <submittedName>
        <fullName evidence="1">Uncharacterized protein</fullName>
    </submittedName>
</protein>
<keyword evidence="2" id="KW-1185">Reference proteome</keyword>
<evidence type="ECO:0000313" key="1">
    <source>
        <dbReference type="EMBL" id="RZF44182.1"/>
    </source>
</evidence>
<proteinExistence type="predicted"/>
<comment type="caution">
    <text evidence="1">The sequence shown here is derived from an EMBL/GenBank/DDBJ whole genome shotgun (WGS) entry which is preliminary data.</text>
</comment>
<reference evidence="1 2" key="1">
    <citation type="journal article" date="2017" name="Gigascience">
        <title>Genome sequence of the small brown planthopper, Laodelphax striatellus.</title>
        <authorList>
            <person name="Zhu J."/>
            <person name="Jiang F."/>
            <person name="Wang X."/>
            <person name="Yang P."/>
            <person name="Bao Y."/>
            <person name="Zhao W."/>
            <person name="Wang W."/>
            <person name="Lu H."/>
            <person name="Wang Q."/>
            <person name="Cui N."/>
            <person name="Li J."/>
            <person name="Chen X."/>
            <person name="Luo L."/>
            <person name="Yu J."/>
            <person name="Kang L."/>
            <person name="Cui F."/>
        </authorList>
    </citation>
    <scope>NUCLEOTIDE SEQUENCE [LARGE SCALE GENOMIC DNA]</scope>
    <source>
        <strain evidence="1">Lst14</strain>
    </source>
</reference>
<accession>A0A482XEQ8</accession>
<gene>
    <name evidence="1" type="ORF">LSTR_LSTR003822</name>
</gene>